<evidence type="ECO:0000256" key="1">
    <source>
        <dbReference type="ARBA" id="ARBA00023002"/>
    </source>
</evidence>
<sequence length="163" mass="18555">MQHLHELLEPFKTVTLGTISNNGYPFSSYAPFYYDEEVVYIFISNIATHAQNIQARPKASAFFIEDESITDNMFRRKRISLQCDVSMIPREHPTFETIMQAFIEKQGSTLNMLMGMADFNLYALTPMYGEATFGFGEAYNIGGDKMNQLIPRGSTNSHENAKK</sequence>
<dbReference type="InterPro" id="IPR011576">
    <property type="entry name" value="Pyridox_Oxase_N"/>
</dbReference>
<dbReference type="Pfam" id="PF01243">
    <property type="entry name" value="PNPOx_N"/>
    <property type="match status" value="1"/>
</dbReference>
<dbReference type="GO" id="GO:0070967">
    <property type="term" value="F:coenzyme F420 binding"/>
    <property type="evidence" value="ECO:0007669"/>
    <property type="project" value="TreeGrafter"/>
</dbReference>
<gene>
    <name evidence="3" type="ORF">HELGO_WM61</name>
</gene>
<dbReference type="PANTHER" id="PTHR35176:SF6">
    <property type="entry name" value="HEME OXYGENASE HI_0854-RELATED"/>
    <property type="match status" value="1"/>
</dbReference>
<dbReference type="InterPro" id="IPR012349">
    <property type="entry name" value="Split_barrel_FMN-bd"/>
</dbReference>
<dbReference type="EMBL" id="CACVAS010000058">
    <property type="protein sequence ID" value="CAA6810398.1"/>
    <property type="molecule type" value="Genomic_DNA"/>
</dbReference>
<keyword evidence="1" id="KW-0560">Oxidoreductase</keyword>
<dbReference type="GO" id="GO:0005829">
    <property type="term" value="C:cytosol"/>
    <property type="evidence" value="ECO:0007669"/>
    <property type="project" value="TreeGrafter"/>
</dbReference>
<dbReference type="PANTHER" id="PTHR35176">
    <property type="entry name" value="HEME OXYGENASE HI_0854-RELATED"/>
    <property type="match status" value="1"/>
</dbReference>
<accession>A0A6S6SJU9</accession>
<dbReference type="SUPFAM" id="SSF50475">
    <property type="entry name" value="FMN-binding split barrel"/>
    <property type="match status" value="1"/>
</dbReference>
<dbReference type="InterPro" id="IPR052019">
    <property type="entry name" value="F420H2_bilvrd_red/Heme_oxyg"/>
</dbReference>
<evidence type="ECO:0000259" key="2">
    <source>
        <dbReference type="Pfam" id="PF01243"/>
    </source>
</evidence>
<dbReference type="PIRSF" id="PIRSF004633">
    <property type="entry name" value="UCP_PLP_oxd"/>
    <property type="match status" value="1"/>
</dbReference>
<reference evidence="3" key="1">
    <citation type="submission" date="2020-01" db="EMBL/GenBank/DDBJ databases">
        <authorList>
            <person name="Meier V. D."/>
            <person name="Meier V D."/>
        </authorList>
    </citation>
    <scope>NUCLEOTIDE SEQUENCE</scope>
    <source>
        <strain evidence="3">HLG_WM_MAG_01</strain>
    </source>
</reference>
<proteinExistence type="predicted"/>
<name>A0A6S6SJU9_9BACT</name>
<dbReference type="GO" id="GO:0016627">
    <property type="term" value="F:oxidoreductase activity, acting on the CH-CH group of donors"/>
    <property type="evidence" value="ECO:0007669"/>
    <property type="project" value="TreeGrafter"/>
</dbReference>
<dbReference type="Gene3D" id="2.30.110.10">
    <property type="entry name" value="Electron Transport, Fmn-binding Protein, Chain A"/>
    <property type="match status" value="1"/>
</dbReference>
<evidence type="ECO:0000313" key="3">
    <source>
        <dbReference type="EMBL" id="CAA6810398.1"/>
    </source>
</evidence>
<feature type="domain" description="Pyridoxamine 5'-phosphate oxidase N-terminal" evidence="2">
    <location>
        <begin position="3"/>
        <end position="129"/>
    </location>
</feature>
<dbReference type="InterPro" id="IPR014419">
    <property type="entry name" value="HutZ"/>
</dbReference>
<dbReference type="AlphaFoldDB" id="A0A6S6SJU9"/>
<organism evidence="3">
    <name type="scientific">uncultured Sulfurovum sp</name>
    <dbReference type="NCBI Taxonomy" id="269237"/>
    <lineage>
        <taxon>Bacteria</taxon>
        <taxon>Pseudomonadati</taxon>
        <taxon>Campylobacterota</taxon>
        <taxon>Epsilonproteobacteria</taxon>
        <taxon>Campylobacterales</taxon>
        <taxon>Sulfurovaceae</taxon>
        <taxon>Sulfurovum</taxon>
        <taxon>environmental samples</taxon>
    </lineage>
</organism>
<protein>
    <submittedName>
        <fullName evidence="3">Heme iron utilization protein</fullName>
    </submittedName>
</protein>